<organism evidence="1 2">
    <name type="scientific">Medicago truncatula</name>
    <name type="common">Barrel medic</name>
    <name type="synonym">Medicago tribuloides</name>
    <dbReference type="NCBI Taxonomy" id="3880"/>
    <lineage>
        <taxon>Eukaryota</taxon>
        <taxon>Viridiplantae</taxon>
        <taxon>Streptophyta</taxon>
        <taxon>Embryophyta</taxon>
        <taxon>Tracheophyta</taxon>
        <taxon>Spermatophyta</taxon>
        <taxon>Magnoliopsida</taxon>
        <taxon>eudicotyledons</taxon>
        <taxon>Gunneridae</taxon>
        <taxon>Pentapetalae</taxon>
        <taxon>rosids</taxon>
        <taxon>fabids</taxon>
        <taxon>Fabales</taxon>
        <taxon>Fabaceae</taxon>
        <taxon>Papilionoideae</taxon>
        <taxon>50 kb inversion clade</taxon>
        <taxon>NPAAA clade</taxon>
        <taxon>Hologalegina</taxon>
        <taxon>IRL clade</taxon>
        <taxon>Trifolieae</taxon>
        <taxon>Medicago</taxon>
    </lineage>
</organism>
<gene>
    <name evidence="1" type="ORF">MtrunA17_Chr8g0388171</name>
</gene>
<name>A0A396GXV2_MEDTR</name>
<dbReference type="AlphaFoldDB" id="A0A396GXV2"/>
<comment type="caution">
    <text evidence="1">The sequence shown here is derived from an EMBL/GenBank/DDBJ whole genome shotgun (WGS) entry which is preliminary data.</text>
</comment>
<dbReference type="Gramene" id="rna50049">
    <property type="protein sequence ID" value="RHN43467.1"/>
    <property type="gene ID" value="gene50049"/>
</dbReference>
<evidence type="ECO:0000313" key="2">
    <source>
        <dbReference type="Proteomes" id="UP000265566"/>
    </source>
</evidence>
<accession>A0A396GXV2</accession>
<protein>
    <submittedName>
        <fullName evidence="1">Uncharacterized protein</fullName>
    </submittedName>
</protein>
<evidence type="ECO:0000313" key="1">
    <source>
        <dbReference type="EMBL" id="RHN43467.1"/>
    </source>
</evidence>
<dbReference type="Proteomes" id="UP000265566">
    <property type="component" value="Chromosome 8"/>
</dbReference>
<dbReference type="EMBL" id="PSQE01000008">
    <property type="protein sequence ID" value="RHN43467.1"/>
    <property type="molecule type" value="Genomic_DNA"/>
</dbReference>
<reference evidence="2" key="1">
    <citation type="journal article" date="2018" name="Nat. Plants">
        <title>Whole-genome landscape of Medicago truncatula symbiotic genes.</title>
        <authorList>
            <person name="Pecrix Y."/>
            <person name="Staton S.E."/>
            <person name="Sallet E."/>
            <person name="Lelandais-Briere C."/>
            <person name="Moreau S."/>
            <person name="Carrere S."/>
            <person name="Blein T."/>
            <person name="Jardinaud M.F."/>
            <person name="Latrasse D."/>
            <person name="Zouine M."/>
            <person name="Zahm M."/>
            <person name="Kreplak J."/>
            <person name="Mayjonade B."/>
            <person name="Satge C."/>
            <person name="Perez M."/>
            <person name="Cauet S."/>
            <person name="Marande W."/>
            <person name="Chantry-Darmon C."/>
            <person name="Lopez-Roques C."/>
            <person name="Bouchez O."/>
            <person name="Berard A."/>
            <person name="Debelle F."/>
            <person name="Munos S."/>
            <person name="Bendahmane A."/>
            <person name="Berges H."/>
            <person name="Niebel A."/>
            <person name="Buitink J."/>
            <person name="Frugier F."/>
            <person name="Benhamed M."/>
            <person name="Crespi M."/>
            <person name="Gouzy J."/>
            <person name="Gamas P."/>
        </authorList>
    </citation>
    <scope>NUCLEOTIDE SEQUENCE [LARGE SCALE GENOMIC DNA]</scope>
    <source>
        <strain evidence="2">cv. Jemalong A17</strain>
    </source>
</reference>
<sequence>MLLMHLNLKRMINCHRFSKTKLEPRSTRWFLVSIGELDARDSLQSVSCTTHRSNKANKTNLRFQNSTTQLNSLKCLTQPLTSVEL</sequence>
<proteinExistence type="predicted"/>